<comment type="caution">
    <text evidence="2">The sequence shown here is derived from an EMBL/GenBank/DDBJ whole genome shotgun (WGS) entry which is preliminary data.</text>
</comment>
<dbReference type="Proteomes" id="UP000033684">
    <property type="component" value="Unassembled WGS sequence"/>
</dbReference>
<dbReference type="PATRIC" id="fig|1632867.3.peg.4182"/>
<feature type="domain" description="DUF3739" evidence="1">
    <location>
        <begin position="152"/>
        <end position="260"/>
    </location>
</feature>
<sequence>MQQRLGDTTLTDEAALIEFAKLNPQDYLVLQPQLNALVNKVFYNELKLAGTASASDATAGNERGFEAIETLFPGTDWKGDISLFFSQIQTWQGGDINLLVPGGGVNAGLAVSSFLSKDASNLGIVVKASGDINAFVNDDFVVNQSRVFALGGGDILLWSSEGDIDAGRGAKSAISAPAPTVSFDEFGNLVITPSAVVSGSGIRTSATVGNTAGDVFLFAPKGVVNAGEAGIGGNNVTISAVSVLGANNIQVGGVSTGVPAASAGSLAAGLGNVSNLNASVNQVAQASADMSKDTQDDNADKSAKLGVISVDYLGSGDADTKKNKPKS</sequence>
<dbReference type="EMBL" id="LAJX01000039">
    <property type="protein sequence ID" value="KJV07438.1"/>
    <property type="molecule type" value="Genomic_DNA"/>
</dbReference>
<keyword evidence="3" id="KW-1185">Reference proteome</keyword>
<proteinExistence type="predicted"/>
<dbReference type="InterPro" id="IPR021026">
    <property type="entry name" value="Filamn_hemagglutn_DUF3739"/>
</dbReference>
<evidence type="ECO:0000313" key="2">
    <source>
        <dbReference type="EMBL" id="KJV07438.1"/>
    </source>
</evidence>
<reference evidence="3" key="1">
    <citation type="submission" date="2015-03" db="EMBL/GenBank/DDBJ databases">
        <title>Draft genome sequence of a novel methanotroph (Sn10-6) isolated from flooded ricefield rhizosphere in India.</title>
        <authorList>
            <person name="Pandit P.S."/>
            <person name="Pore S.D."/>
            <person name="Arora P."/>
            <person name="Kapse N.G."/>
            <person name="Dhakephalkar P.K."/>
            <person name="Rahalkar M.C."/>
        </authorList>
    </citation>
    <scope>NUCLEOTIDE SEQUENCE [LARGE SCALE GENOMIC DNA]</scope>
    <source>
        <strain evidence="3">Sn10-6</strain>
    </source>
</reference>
<accession>A0A0F3ILM9</accession>
<evidence type="ECO:0000259" key="1">
    <source>
        <dbReference type="Pfam" id="PF12545"/>
    </source>
</evidence>
<reference evidence="2 3" key="2">
    <citation type="journal article" date="2016" name="Microb. Ecol.">
        <title>Genome Characteristics of a Novel Type I Methanotroph (Sn10-6) Isolated from a Flooded Indian Rice Field.</title>
        <authorList>
            <person name="Rahalkar M.C."/>
            <person name="Pandit P.S."/>
            <person name="Dhakephalkar P.K."/>
            <person name="Pore S."/>
            <person name="Arora P."/>
            <person name="Kapse N."/>
        </authorList>
    </citation>
    <scope>NUCLEOTIDE SEQUENCE [LARGE SCALE GENOMIC DNA]</scope>
    <source>
        <strain evidence="2 3">Sn10-6</strain>
    </source>
</reference>
<name>A0A0F3ILM9_9GAMM</name>
<dbReference type="RefSeq" id="WP_045778358.1">
    <property type="nucleotide sequence ID" value="NZ_LAJX01000039.1"/>
</dbReference>
<dbReference type="AlphaFoldDB" id="A0A0F3ILM9"/>
<organism evidence="2 3">
    <name type="scientific">Methylocucumis oryzae</name>
    <dbReference type="NCBI Taxonomy" id="1632867"/>
    <lineage>
        <taxon>Bacteria</taxon>
        <taxon>Pseudomonadati</taxon>
        <taxon>Pseudomonadota</taxon>
        <taxon>Gammaproteobacteria</taxon>
        <taxon>Methylococcales</taxon>
        <taxon>Methylococcaceae</taxon>
        <taxon>Methylocucumis</taxon>
    </lineage>
</organism>
<protein>
    <recommendedName>
        <fullName evidence="1">DUF3739 domain-containing protein</fullName>
    </recommendedName>
</protein>
<gene>
    <name evidence="2" type="ORF">VZ94_04730</name>
</gene>
<evidence type="ECO:0000313" key="3">
    <source>
        <dbReference type="Proteomes" id="UP000033684"/>
    </source>
</evidence>
<dbReference type="Pfam" id="PF12545">
    <property type="entry name" value="DUF3739"/>
    <property type="match status" value="1"/>
</dbReference>